<evidence type="ECO:0000313" key="3">
    <source>
        <dbReference type="Proteomes" id="UP000256519"/>
    </source>
</evidence>
<accession>A0A3D8WTT5</accession>
<dbReference type="EMBL" id="PQWM01000073">
    <property type="protein sequence ID" value="RDZ05854.1"/>
    <property type="molecule type" value="Genomic_DNA"/>
</dbReference>
<dbReference type="RefSeq" id="WP_116079035.1">
    <property type="nucleotide sequence ID" value="NZ_CP187644.1"/>
</dbReference>
<feature type="transmembrane region" description="Helical" evidence="1">
    <location>
        <begin position="29"/>
        <end position="47"/>
    </location>
</feature>
<gene>
    <name evidence="2" type="ORF">C3744_29300</name>
</gene>
<dbReference type="Proteomes" id="UP000256519">
    <property type="component" value="Unassembled WGS sequence"/>
</dbReference>
<keyword evidence="1" id="KW-1133">Transmembrane helix</keyword>
<comment type="caution">
    <text evidence="2">The sequence shown here is derived from an EMBL/GenBank/DDBJ whole genome shotgun (WGS) entry which is preliminary data.</text>
</comment>
<keyword evidence="1" id="KW-0812">Transmembrane</keyword>
<evidence type="ECO:0000313" key="2">
    <source>
        <dbReference type="EMBL" id="RDZ05854.1"/>
    </source>
</evidence>
<protein>
    <submittedName>
        <fullName evidence="2">Uncharacterized protein</fullName>
    </submittedName>
</protein>
<evidence type="ECO:0000256" key="1">
    <source>
        <dbReference type="SAM" id="Phobius"/>
    </source>
</evidence>
<sequence>MNNLRWLTSLFNIGRNNRGIFGKRRNNRGILFSLLGLGVGAVTTYGMTRGRGNKMAPATVQTMTNRVNK</sequence>
<organism evidence="2 3">
    <name type="scientific">Priestia megaterium</name>
    <name type="common">Bacillus megaterium</name>
    <dbReference type="NCBI Taxonomy" id="1404"/>
    <lineage>
        <taxon>Bacteria</taxon>
        <taxon>Bacillati</taxon>
        <taxon>Bacillota</taxon>
        <taxon>Bacilli</taxon>
        <taxon>Bacillales</taxon>
        <taxon>Bacillaceae</taxon>
        <taxon>Priestia</taxon>
    </lineage>
</organism>
<keyword evidence="1" id="KW-0472">Membrane</keyword>
<proteinExistence type="predicted"/>
<reference evidence="2 3" key="1">
    <citation type="journal article" date="2018" name="Appl. Environ. Microbiol.">
        <title>Antimicrobial susceptibility testing and tentative epidemiological cut-off values of five Bacillus species relevant for use as animal feed additives or for plant protection.</title>
        <authorList>
            <person name="Agerso Y."/>
            <person name="Stuer-Lauridsen B."/>
            <person name="Bjerre K."/>
            <person name="Jensen M.G."/>
            <person name="Johansen E."/>
            <person name="Bennedsen M."/>
            <person name="Brockmann E."/>
            <person name="Nielsen B."/>
        </authorList>
    </citation>
    <scope>NUCLEOTIDE SEQUENCE [LARGE SCALE GENOMIC DNA]</scope>
    <source>
        <strain evidence="2 3">CHCC20162</strain>
    </source>
</reference>
<name>A0A3D8WTT5_PRIMG</name>
<dbReference type="AlphaFoldDB" id="A0A3D8WTT5"/>